<evidence type="ECO:0000313" key="5">
    <source>
        <dbReference type="EMBL" id="CUS42923.1"/>
    </source>
</evidence>
<evidence type="ECO:0000256" key="2">
    <source>
        <dbReference type="ARBA" id="ARBA00023239"/>
    </source>
</evidence>
<proteinExistence type="inferred from homology"/>
<evidence type="ECO:0000256" key="3">
    <source>
        <dbReference type="ARBA" id="ARBA00023285"/>
    </source>
</evidence>
<dbReference type="InterPro" id="IPR009246">
    <property type="entry name" value="EutC"/>
</dbReference>
<dbReference type="AlphaFoldDB" id="A0A160TFQ8"/>
<dbReference type="Pfam" id="PF05985">
    <property type="entry name" value="EutC"/>
    <property type="match status" value="1"/>
</dbReference>
<dbReference type="InterPro" id="IPR042255">
    <property type="entry name" value="EutC_N"/>
</dbReference>
<keyword evidence="3" id="KW-0170">Cobalt</keyword>
<dbReference type="Gene3D" id="1.10.30.40">
    <property type="entry name" value="Ethanolamine ammonia-lyase light chain (EutC), N-terminal domain"/>
    <property type="match status" value="1"/>
</dbReference>
<sequence length="291" mass="32314">MSDINEHEENGKVVNNPWRRLREFTDARIGLGRAGVSLPTKEMLAFQLSHAQARDAVHFPLDAEAICRDIKSLVGLIPNQKTLGLHSQAVDRITYLQRPDQGRALSDESRQKLIQFMANNLDNSPTAPHAEPEYDLAIVVVDGLSSLAVQKNAVPFIEQLSELLIAEDQPWSLSPITIVEQGRVAIGDDIGELLNARAVLVLIGERPGLSSPDSLGLYLTWNPKSGLNDASRNCISNIRPAGLQYPEAARRALYLLREARRLKLSGVNLKDRTQDDVIEHHVEQKNFLLSE</sequence>
<dbReference type="EC" id="4.3.1.7" evidence="5"/>
<dbReference type="GO" id="GO:0008851">
    <property type="term" value="F:ethanolamine ammonia-lyase activity"/>
    <property type="evidence" value="ECO:0007669"/>
    <property type="project" value="UniProtKB-EC"/>
</dbReference>
<dbReference type="InterPro" id="IPR042251">
    <property type="entry name" value="EutC_C"/>
</dbReference>
<name>A0A160TFQ8_9ZZZZ</name>
<dbReference type="NCBIfam" id="NF003971">
    <property type="entry name" value="PRK05465.1"/>
    <property type="match status" value="1"/>
</dbReference>
<dbReference type="GO" id="GO:0031419">
    <property type="term" value="F:cobalamin binding"/>
    <property type="evidence" value="ECO:0007669"/>
    <property type="project" value="UniProtKB-KW"/>
</dbReference>
<organism evidence="5">
    <name type="scientific">hydrothermal vent metagenome</name>
    <dbReference type="NCBI Taxonomy" id="652676"/>
    <lineage>
        <taxon>unclassified sequences</taxon>
        <taxon>metagenomes</taxon>
        <taxon>ecological metagenomes</taxon>
    </lineage>
</organism>
<protein>
    <submittedName>
        <fullName evidence="5">Ethanolamine ammonia-lyase light chain</fullName>
        <ecNumber evidence="5">4.3.1.7</ecNumber>
    </submittedName>
</protein>
<keyword evidence="4" id="KW-1283">Bacterial microcompartment</keyword>
<dbReference type="GO" id="GO:0009350">
    <property type="term" value="C:ethanolamine ammonia-lyase complex"/>
    <property type="evidence" value="ECO:0007669"/>
    <property type="project" value="TreeGrafter"/>
</dbReference>
<dbReference type="PANTHER" id="PTHR39330:SF1">
    <property type="entry name" value="ETHANOLAMINE AMMONIA-LYASE SMALL SUBUNIT"/>
    <property type="match status" value="1"/>
</dbReference>
<dbReference type="PIRSF" id="PIRSF018982">
    <property type="entry name" value="EutC"/>
    <property type="match status" value="1"/>
</dbReference>
<accession>A0A160TFQ8</accession>
<evidence type="ECO:0000256" key="1">
    <source>
        <dbReference type="ARBA" id="ARBA00022628"/>
    </source>
</evidence>
<gene>
    <name evidence="5" type="ORF">MGWOODY_Tha2797</name>
</gene>
<dbReference type="PANTHER" id="PTHR39330">
    <property type="entry name" value="ETHANOLAMINE AMMONIA-LYASE LIGHT CHAIN"/>
    <property type="match status" value="1"/>
</dbReference>
<dbReference type="Gene3D" id="3.40.50.11240">
    <property type="entry name" value="Ethanolamine ammonia-lyase light chain (EutC)"/>
    <property type="match status" value="1"/>
</dbReference>
<reference evidence="5" key="1">
    <citation type="submission" date="2015-10" db="EMBL/GenBank/DDBJ databases">
        <authorList>
            <person name="Gilbert D.G."/>
        </authorList>
    </citation>
    <scope>NUCLEOTIDE SEQUENCE</scope>
</reference>
<dbReference type="GO" id="GO:0006520">
    <property type="term" value="P:amino acid metabolic process"/>
    <property type="evidence" value="ECO:0007669"/>
    <property type="project" value="InterPro"/>
</dbReference>
<dbReference type="EMBL" id="CZQC01000072">
    <property type="protein sequence ID" value="CUS42923.1"/>
    <property type="molecule type" value="Genomic_DNA"/>
</dbReference>
<keyword evidence="2 5" id="KW-0456">Lyase</keyword>
<keyword evidence="1" id="KW-0846">Cobalamin</keyword>
<evidence type="ECO:0000256" key="4">
    <source>
        <dbReference type="ARBA" id="ARBA00024446"/>
    </source>
</evidence>
<dbReference type="HAMAP" id="MF_00601">
    <property type="entry name" value="EutC"/>
    <property type="match status" value="1"/>
</dbReference>